<dbReference type="OrthoDB" id="3433455at2759"/>
<dbReference type="EMBL" id="KV441404">
    <property type="protein sequence ID" value="OAF56452.1"/>
    <property type="molecule type" value="Genomic_DNA"/>
</dbReference>
<sequence>MPPPSLDNLVVNAMATATSKVAPSDLASNIAHSRDRPNPHASPLGHTDMLENGADPKSENVRWDTPIKLAVRIRNERMVKALLEKGVDLPWGMEGAQQ</sequence>
<organism evidence="2">
    <name type="scientific">Pseudogymnoascus destructans</name>
    <dbReference type="NCBI Taxonomy" id="655981"/>
    <lineage>
        <taxon>Eukaryota</taxon>
        <taxon>Fungi</taxon>
        <taxon>Dikarya</taxon>
        <taxon>Ascomycota</taxon>
        <taxon>Pezizomycotina</taxon>
        <taxon>Leotiomycetes</taxon>
        <taxon>Thelebolales</taxon>
        <taxon>Thelebolaceae</taxon>
        <taxon>Pseudogymnoascus</taxon>
    </lineage>
</organism>
<feature type="compositionally biased region" description="Polar residues" evidence="1">
    <location>
        <begin position="22"/>
        <end position="31"/>
    </location>
</feature>
<protein>
    <submittedName>
        <fullName evidence="2">Uncharacterized protein</fullName>
    </submittedName>
</protein>
<dbReference type="Proteomes" id="UP000077154">
    <property type="component" value="Unassembled WGS sequence"/>
</dbReference>
<dbReference type="InterPro" id="IPR036770">
    <property type="entry name" value="Ankyrin_rpt-contain_sf"/>
</dbReference>
<proteinExistence type="predicted"/>
<dbReference type="AlphaFoldDB" id="A0A177A4Q3"/>
<evidence type="ECO:0000256" key="1">
    <source>
        <dbReference type="SAM" id="MobiDB-lite"/>
    </source>
</evidence>
<reference evidence="2" key="1">
    <citation type="submission" date="2016-03" db="EMBL/GenBank/DDBJ databases">
        <title>Updated assembly of Pseudogymnoascus destructans, the fungus causing white-nose syndrome of bats.</title>
        <authorList>
            <person name="Palmer J.M."/>
            <person name="Drees K.P."/>
            <person name="Foster J.T."/>
            <person name="Lindner D.L."/>
        </authorList>
    </citation>
    <scope>NUCLEOTIDE SEQUENCE [LARGE SCALE GENOMIC DNA]</scope>
    <source>
        <strain evidence="2">20631-21</strain>
    </source>
</reference>
<accession>A0A177A4Q3</accession>
<feature type="region of interest" description="Disordered" evidence="1">
    <location>
        <begin position="22"/>
        <end position="62"/>
    </location>
</feature>
<dbReference type="GeneID" id="36289679"/>
<dbReference type="Gene3D" id="1.25.40.20">
    <property type="entry name" value="Ankyrin repeat-containing domain"/>
    <property type="match status" value="1"/>
</dbReference>
<evidence type="ECO:0000313" key="2">
    <source>
        <dbReference type="EMBL" id="OAF56452.1"/>
    </source>
</evidence>
<dbReference type="SUPFAM" id="SSF48403">
    <property type="entry name" value="Ankyrin repeat"/>
    <property type="match status" value="1"/>
</dbReference>
<name>A0A177A4Q3_9PEZI</name>
<gene>
    <name evidence="2" type="ORF">VC83_06622</name>
</gene>
<dbReference type="RefSeq" id="XP_024321746.1">
    <property type="nucleotide sequence ID" value="XM_024470216.1"/>
</dbReference>